<dbReference type="GO" id="GO:0016491">
    <property type="term" value="F:oxidoreductase activity"/>
    <property type="evidence" value="ECO:0007669"/>
    <property type="project" value="UniProtKB-KW"/>
</dbReference>
<dbReference type="SMART" id="SM00829">
    <property type="entry name" value="PKS_ER"/>
    <property type="match status" value="1"/>
</dbReference>
<evidence type="ECO:0000256" key="3">
    <source>
        <dbReference type="ARBA" id="ARBA00023002"/>
    </source>
</evidence>
<dbReference type="Gene3D" id="3.40.50.720">
    <property type="entry name" value="NAD(P)-binding Rossmann-like Domain"/>
    <property type="match status" value="1"/>
</dbReference>
<dbReference type="InterPro" id="IPR011032">
    <property type="entry name" value="GroES-like_sf"/>
</dbReference>
<proteinExistence type="inferred from homology"/>
<gene>
    <name evidence="6" type="ORF">F7O84_17015</name>
</gene>
<keyword evidence="1 4" id="KW-0479">Metal-binding</keyword>
<reference evidence="6 7" key="2">
    <citation type="submission" date="2020-02" db="EMBL/GenBank/DDBJ databases">
        <title>Candidatus Galacturonibacter soehngenii shows hetero-acetogenic catabolism of galacturonic acid but lacks a canonical carbon monoxide dehydrogenase/acetyl-CoA synthase complex.</title>
        <authorList>
            <person name="Diender M."/>
            <person name="Stouten G.R."/>
            <person name="Petersen J.F."/>
            <person name="Nielsen P.H."/>
            <person name="Dueholm M.S."/>
            <person name="Pronk J.T."/>
            <person name="Van Loosdrecht M.C.M."/>
        </authorList>
    </citation>
    <scope>NUCLEOTIDE SEQUENCE [LARGE SCALE GENOMIC DNA]</scope>
    <source>
        <strain evidence="6">GalUA</strain>
    </source>
</reference>
<dbReference type="InterPro" id="IPR020843">
    <property type="entry name" value="ER"/>
</dbReference>
<evidence type="ECO:0000256" key="2">
    <source>
        <dbReference type="ARBA" id="ARBA00022833"/>
    </source>
</evidence>
<dbReference type="GO" id="GO:0008270">
    <property type="term" value="F:zinc ion binding"/>
    <property type="evidence" value="ECO:0007669"/>
    <property type="project" value="InterPro"/>
</dbReference>
<dbReference type="InterPro" id="IPR002328">
    <property type="entry name" value="ADH_Zn_CS"/>
</dbReference>
<dbReference type="Pfam" id="PF00107">
    <property type="entry name" value="ADH_zinc_N"/>
    <property type="match status" value="1"/>
</dbReference>
<comment type="caution">
    <text evidence="6">The sequence shown here is derived from an EMBL/GenBank/DDBJ whole genome shotgun (WGS) entry which is preliminary data.</text>
</comment>
<protein>
    <submittedName>
        <fullName evidence="6">Zinc-binding alcohol dehydrogenase family protein</fullName>
    </submittedName>
</protein>
<keyword evidence="7" id="KW-1185">Reference proteome</keyword>
<keyword evidence="2 4" id="KW-0862">Zinc</keyword>
<dbReference type="SUPFAM" id="SSF50129">
    <property type="entry name" value="GroES-like"/>
    <property type="match status" value="1"/>
</dbReference>
<dbReference type="Proteomes" id="UP000461768">
    <property type="component" value="Unassembled WGS sequence"/>
</dbReference>
<evidence type="ECO:0000259" key="5">
    <source>
        <dbReference type="SMART" id="SM00829"/>
    </source>
</evidence>
<dbReference type="InterPro" id="IPR036291">
    <property type="entry name" value="NAD(P)-bd_dom_sf"/>
</dbReference>
<organism evidence="6 7">
    <name type="scientific">Candidatus Galacturonatibacter soehngenii</name>
    <dbReference type="NCBI Taxonomy" id="2307010"/>
    <lineage>
        <taxon>Bacteria</taxon>
        <taxon>Bacillati</taxon>
        <taxon>Bacillota</taxon>
        <taxon>Clostridia</taxon>
        <taxon>Lachnospirales</taxon>
        <taxon>Lachnospiraceae</taxon>
        <taxon>Candidatus Galacturonatibacter</taxon>
    </lineage>
</organism>
<dbReference type="Gene3D" id="3.90.180.10">
    <property type="entry name" value="Medium-chain alcohol dehydrogenases, catalytic domain"/>
    <property type="match status" value="1"/>
</dbReference>
<feature type="domain" description="Enoyl reductase (ER)" evidence="5">
    <location>
        <begin position="7"/>
        <end position="336"/>
    </location>
</feature>
<dbReference type="EMBL" id="WAGX01000007">
    <property type="protein sequence ID" value="KAB1436068.1"/>
    <property type="molecule type" value="Genomic_DNA"/>
</dbReference>
<keyword evidence="3" id="KW-0560">Oxidoreductase</keyword>
<dbReference type="PROSITE" id="PS00059">
    <property type="entry name" value="ADH_ZINC"/>
    <property type="match status" value="1"/>
</dbReference>
<dbReference type="AlphaFoldDB" id="A0A7V7UB23"/>
<dbReference type="OrthoDB" id="9769198at2"/>
<evidence type="ECO:0000313" key="6">
    <source>
        <dbReference type="EMBL" id="KAB1436068.1"/>
    </source>
</evidence>
<dbReference type="PANTHER" id="PTHR43401:SF2">
    <property type="entry name" value="L-THREONINE 3-DEHYDROGENASE"/>
    <property type="match status" value="1"/>
</dbReference>
<dbReference type="InterPro" id="IPR013154">
    <property type="entry name" value="ADH-like_N"/>
</dbReference>
<evidence type="ECO:0000256" key="4">
    <source>
        <dbReference type="RuleBase" id="RU361277"/>
    </source>
</evidence>
<dbReference type="PANTHER" id="PTHR43401">
    <property type="entry name" value="L-THREONINE 3-DEHYDROGENASE"/>
    <property type="match status" value="1"/>
</dbReference>
<dbReference type="RefSeq" id="WP_151148001.1">
    <property type="nucleotide sequence ID" value="NZ_WAGX01000007.1"/>
</dbReference>
<comment type="cofactor">
    <cofactor evidence="4">
        <name>Zn(2+)</name>
        <dbReference type="ChEBI" id="CHEBI:29105"/>
    </cofactor>
</comment>
<name>A0A7V7UB23_9FIRM</name>
<accession>A0A7V7UB23</accession>
<dbReference type="SUPFAM" id="SSF51735">
    <property type="entry name" value="NAD(P)-binding Rossmann-fold domains"/>
    <property type="match status" value="1"/>
</dbReference>
<evidence type="ECO:0000313" key="7">
    <source>
        <dbReference type="Proteomes" id="UP000461768"/>
    </source>
</evidence>
<dbReference type="Pfam" id="PF08240">
    <property type="entry name" value="ADH_N"/>
    <property type="match status" value="1"/>
</dbReference>
<dbReference type="CDD" id="cd08261">
    <property type="entry name" value="Zn_ADH7"/>
    <property type="match status" value="1"/>
</dbReference>
<dbReference type="InterPro" id="IPR050129">
    <property type="entry name" value="Zn_alcohol_dh"/>
</dbReference>
<evidence type="ECO:0000256" key="1">
    <source>
        <dbReference type="ARBA" id="ARBA00022723"/>
    </source>
</evidence>
<reference evidence="6 7" key="1">
    <citation type="submission" date="2019-09" db="EMBL/GenBank/DDBJ databases">
        <authorList>
            <person name="Valk L.C."/>
        </authorList>
    </citation>
    <scope>NUCLEOTIDE SEQUENCE [LARGE SCALE GENOMIC DNA]</scope>
    <source>
        <strain evidence="6">GalUA</strain>
    </source>
</reference>
<dbReference type="InterPro" id="IPR013149">
    <property type="entry name" value="ADH-like_C"/>
</dbReference>
<sequence length="340" mass="37180">MKGIQIEHPNKLKIIDMNMPVLTKKNNVLIKIKAAGICGSDISIYHGTNAAATYPRVIGHEMVGEVVEIGENVKKLHVGDRVIIDQVTNCGKCYACKAGRGNVCADLQVRGVHIDGGYREYMSVAESDCYIIPDKLSYEDAVLIEPTTIAIQSCSRAELTADDTLLILGYGALGSSILRIAKISGAKIIVADVVGSKLKEALDNGADYIINLSKEDIVSKTKEYSDGYGATVCIDAACTKDSLATLLDVVGNAGRVITMGFSEQPTSITQYKITSKEIDVRGSRLQNKKFQKAIDYINENQLDITGSISHRFYFEDAQKAFDFIDTKDSSIRKVILYFEK</sequence>
<comment type="similarity">
    <text evidence="4">Belongs to the zinc-containing alcohol dehydrogenase family.</text>
</comment>